<evidence type="ECO:0000313" key="2">
    <source>
        <dbReference type="EMBL" id="VYT54251.1"/>
    </source>
</evidence>
<protein>
    <submittedName>
        <fullName evidence="2">Uncharacterized protein</fullName>
    </submittedName>
</protein>
<proteinExistence type="predicted"/>
<keyword evidence="1" id="KW-1133">Transmembrane helix</keyword>
<accession>A0A6N2XIJ8</accession>
<sequence>MRLGMKIIVILVSIVLFWSGVFYFVSCSDQPEKRAVKVAELALKASVDNAESVRVRGISQPDSVFGREYVSMDEKMSLSLLMMKINEKVMKETNGLENFDPEDKDMVELMERQMTTMSVLRSLVTFDAPDDKAKKPFNGWKVKIEFEAETTGGKPYRSEYWFILDKDARCVVKSFEIPLI</sequence>
<dbReference type="AlphaFoldDB" id="A0A6N2XIJ8"/>
<reference evidence="2" key="1">
    <citation type="submission" date="2019-11" db="EMBL/GenBank/DDBJ databases">
        <authorList>
            <person name="Feng L."/>
        </authorList>
    </citation>
    <scope>NUCLEOTIDE SEQUENCE</scope>
    <source>
        <strain evidence="2">BfaecisLFYP10</strain>
    </source>
</reference>
<name>A0A6N2XIJ8_9BACE</name>
<evidence type="ECO:0000256" key="1">
    <source>
        <dbReference type="SAM" id="Phobius"/>
    </source>
</evidence>
<organism evidence="2">
    <name type="scientific">Bacteroides faecis</name>
    <dbReference type="NCBI Taxonomy" id="674529"/>
    <lineage>
        <taxon>Bacteria</taxon>
        <taxon>Pseudomonadati</taxon>
        <taxon>Bacteroidota</taxon>
        <taxon>Bacteroidia</taxon>
        <taxon>Bacteroidales</taxon>
        <taxon>Bacteroidaceae</taxon>
        <taxon>Bacteroides</taxon>
    </lineage>
</organism>
<gene>
    <name evidence="2" type="ORF">BFLFYP10_04695</name>
</gene>
<dbReference type="EMBL" id="CACRSZ010000099">
    <property type="protein sequence ID" value="VYT54251.1"/>
    <property type="molecule type" value="Genomic_DNA"/>
</dbReference>
<dbReference type="RefSeq" id="WP_156730617.1">
    <property type="nucleotide sequence ID" value="NZ_CACRSZ010000099.1"/>
</dbReference>
<feature type="transmembrane region" description="Helical" evidence="1">
    <location>
        <begin position="7"/>
        <end position="25"/>
    </location>
</feature>
<keyword evidence="1" id="KW-0812">Transmembrane</keyword>
<keyword evidence="1" id="KW-0472">Membrane</keyword>